<dbReference type="Proteomes" id="UP000184420">
    <property type="component" value="Unassembled WGS sequence"/>
</dbReference>
<organism evidence="1 2">
    <name type="scientific">Chitinophaga jiangningensis</name>
    <dbReference type="NCBI Taxonomy" id="1419482"/>
    <lineage>
        <taxon>Bacteria</taxon>
        <taxon>Pseudomonadati</taxon>
        <taxon>Bacteroidota</taxon>
        <taxon>Chitinophagia</taxon>
        <taxon>Chitinophagales</taxon>
        <taxon>Chitinophagaceae</taxon>
        <taxon>Chitinophaga</taxon>
    </lineage>
</organism>
<reference evidence="1 2" key="1">
    <citation type="submission" date="2016-11" db="EMBL/GenBank/DDBJ databases">
        <authorList>
            <person name="Jaros S."/>
            <person name="Januszkiewicz K."/>
            <person name="Wedrychowicz H."/>
        </authorList>
    </citation>
    <scope>NUCLEOTIDE SEQUENCE [LARGE SCALE GENOMIC DNA]</scope>
    <source>
        <strain evidence="1 2">DSM 27406</strain>
    </source>
</reference>
<dbReference type="RefSeq" id="WP_073078687.1">
    <property type="nucleotide sequence ID" value="NZ_FRBL01000002.1"/>
</dbReference>
<protein>
    <submittedName>
        <fullName evidence="1">Uncharacterized protein</fullName>
    </submittedName>
</protein>
<proteinExistence type="predicted"/>
<gene>
    <name evidence="1" type="ORF">SAMN05444266_10292</name>
</gene>
<keyword evidence="2" id="KW-1185">Reference proteome</keyword>
<sequence length="113" mass="13176">MENNVLAWSKALQMGLNPMAYPFEMKLVPTGLVVARLDFKIWAKKVMGINGFFSQEGGLKFQITVFLNKELRNYQFRKDGVDFAFCPLDCRYELKIGMRRDRPFLESLKCLEI</sequence>
<dbReference type="EMBL" id="FRBL01000002">
    <property type="protein sequence ID" value="SHL11534.1"/>
    <property type="molecule type" value="Genomic_DNA"/>
</dbReference>
<evidence type="ECO:0000313" key="1">
    <source>
        <dbReference type="EMBL" id="SHL11534.1"/>
    </source>
</evidence>
<dbReference type="AlphaFoldDB" id="A0A1M6Y015"/>
<evidence type="ECO:0000313" key="2">
    <source>
        <dbReference type="Proteomes" id="UP000184420"/>
    </source>
</evidence>
<name>A0A1M6Y015_9BACT</name>
<accession>A0A1M6Y015</accession>
<dbReference type="OrthoDB" id="673281at2"/>
<dbReference type="STRING" id="1419482.SAMN05444266_10292"/>